<dbReference type="OrthoDB" id="268680at2"/>
<dbReference type="Gene3D" id="1.20.120.450">
    <property type="entry name" value="dinb family like domain"/>
    <property type="match status" value="1"/>
</dbReference>
<sequence length="166" mass="18690">MANSLNLTTFRFVLSHITKACADIPEEQMREQPHGVNPPVWILGHIITTTNTVLKVIGQPTVGPAEYRDWFGPNTKLDAMPAELPSKSQLLGHLSELSERILVEVSNLTEDDLTKPNTLGFRPEQLPTMRDVFEVLLFTHPMLHVGQLSTWRRLQGLPSYLVIAKK</sequence>
<gene>
    <name evidence="2" type="ORF">PX52LOC_04272</name>
</gene>
<dbReference type="KEGG" id="lrs:PX52LOC_04272"/>
<organism evidence="2 3">
    <name type="scientific">Limnoglobus roseus</name>
    <dbReference type="NCBI Taxonomy" id="2598579"/>
    <lineage>
        <taxon>Bacteria</taxon>
        <taxon>Pseudomonadati</taxon>
        <taxon>Planctomycetota</taxon>
        <taxon>Planctomycetia</taxon>
        <taxon>Gemmatales</taxon>
        <taxon>Gemmataceae</taxon>
        <taxon>Limnoglobus</taxon>
    </lineage>
</organism>
<protein>
    <recommendedName>
        <fullName evidence="1">DinB-like domain-containing protein</fullName>
    </recommendedName>
</protein>
<keyword evidence="3" id="KW-1185">Reference proteome</keyword>
<dbReference type="Pfam" id="PF12867">
    <property type="entry name" value="DinB_2"/>
    <property type="match status" value="1"/>
</dbReference>
<accession>A0A5C1AD54</accession>
<name>A0A5C1AD54_9BACT</name>
<dbReference type="Proteomes" id="UP000324974">
    <property type="component" value="Chromosome"/>
</dbReference>
<feature type="domain" description="DinB-like" evidence="1">
    <location>
        <begin position="16"/>
        <end position="148"/>
    </location>
</feature>
<evidence type="ECO:0000313" key="2">
    <source>
        <dbReference type="EMBL" id="QEL17289.1"/>
    </source>
</evidence>
<dbReference type="AlphaFoldDB" id="A0A5C1AD54"/>
<dbReference type="InterPro" id="IPR034660">
    <property type="entry name" value="DinB/YfiT-like"/>
</dbReference>
<evidence type="ECO:0000313" key="3">
    <source>
        <dbReference type="Proteomes" id="UP000324974"/>
    </source>
</evidence>
<reference evidence="3" key="1">
    <citation type="submission" date="2019-08" db="EMBL/GenBank/DDBJ databases">
        <title>Limnoglobus roseus gen. nov., sp. nov., a novel freshwater planctomycete with a giant genome from the family Gemmataceae.</title>
        <authorList>
            <person name="Kulichevskaya I.S."/>
            <person name="Naumoff D.G."/>
            <person name="Miroshnikov K."/>
            <person name="Ivanova A."/>
            <person name="Philippov D.A."/>
            <person name="Hakobyan A."/>
            <person name="Rijpstra I.C."/>
            <person name="Sinninghe Damste J.S."/>
            <person name="Liesack W."/>
            <person name="Dedysh S.N."/>
        </authorList>
    </citation>
    <scope>NUCLEOTIDE SEQUENCE [LARGE SCALE GENOMIC DNA]</scope>
    <source>
        <strain evidence="3">PX52</strain>
    </source>
</reference>
<dbReference type="InterPro" id="IPR024775">
    <property type="entry name" value="DinB-like"/>
</dbReference>
<dbReference type="SUPFAM" id="SSF109854">
    <property type="entry name" value="DinB/YfiT-like putative metalloenzymes"/>
    <property type="match status" value="1"/>
</dbReference>
<dbReference type="RefSeq" id="WP_149111921.1">
    <property type="nucleotide sequence ID" value="NZ_CP042425.1"/>
</dbReference>
<dbReference type="EMBL" id="CP042425">
    <property type="protein sequence ID" value="QEL17289.1"/>
    <property type="molecule type" value="Genomic_DNA"/>
</dbReference>
<proteinExistence type="predicted"/>
<evidence type="ECO:0000259" key="1">
    <source>
        <dbReference type="Pfam" id="PF12867"/>
    </source>
</evidence>